<reference evidence="3 4" key="1">
    <citation type="submission" date="2016-10" db="EMBL/GenBank/DDBJ databases">
        <authorList>
            <person name="Cai Z."/>
        </authorList>
    </citation>
    <scope>NUCLEOTIDE SEQUENCE [LARGE SCALE GENOMIC DNA]</scope>
    <source>
        <strain evidence="3 4">CGMCC 1.10826</strain>
    </source>
</reference>
<dbReference type="AlphaFoldDB" id="A0A2Y9AN02"/>
<protein>
    <submittedName>
        <fullName evidence="3">Phosphatidate phosphatase APP1</fullName>
    </submittedName>
</protein>
<feature type="compositionally biased region" description="Basic and acidic residues" evidence="1">
    <location>
        <begin position="320"/>
        <end position="329"/>
    </location>
</feature>
<dbReference type="RefSeq" id="WP_110853328.1">
    <property type="nucleotide sequence ID" value="NZ_QKLZ01000013.1"/>
</dbReference>
<dbReference type="InterPro" id="IPR052935">
    <property type="entry name" value="Mg2+_PAP"/>
</dbReference>
<evidence type="ECO:0000313" key="3">
    <source>
        <dbReference type="EMBL" id="SSA45436.1"/>
    </source>
</evidence>
<evidence type="ECO:0000256" key="1">
    <source>
        <dbReference type="SAM" id="MobiDB-lite"/>
    </source>
</evidence>
<sequence length="356" mass="39769">MARPSLGSSLEDGLYRRLIPLLRRRGWRPTTITYTGFGTTDRLRVLARVLLKEDDGDPTAADVGATERELTEAQDAERGWRSFLTTPVAYLPVVVEIGDLAHRGRVNRGGYLDLLVPDHGLQPGWHDITVRARGARPVTARVLVIGPETRFGVISDIDDTVMVTRVPRPLVAAWNTFVRHTSTRQPVPGMAELFRRVQAARPDAPVLYLSTGAWNVVPALERFFRRSDLPAGPMLMTDWGPTNTGWFRSGQEHKRTTLRRLLIDFPEISWLLVGDDGQHDPEIYAELAREHPDRVAAVAIRQLTPSEHVLSHGTPQAMDGGRDQHDGDRLTEGRRVPFVEAGDGEALWEHLAPHLT</sequence>
<proteinExistence type="predicted"/>
<evidence type="ECO:0000259" key="2">
    <source>
        <dbReference type="Pfam" id="PF09949"/>
    </source>
</evidence>
<gene>
    <name evidence="3" type="ORF">SAMN05216184_11337</name>
</gene>
<dbReference type="Proteomes" id="UP000250222">
    <property type="component" value="Unassembled WGS sequence"/>
</dbReference>
<accession>A0A2Y9AN02</accession>
<dbReference type="OrthoDB" id="9789875at2"/>
<dbReference type="InterPro" id="IPR019236">
    <property type="entry name" value="APP1_cat"/>
</dbReference>
<evidence type="ECO:0000313" key="4">
    <source>
        <dbReference type="Proteomes" id="UP000250222"/>
    </source>
</evidence>
<dbReference type="GO" id="GO:0008195">
    <property type="term" value="F:phosphatidate phosphatase activity"/>
    <property type="evidence" value="ECO:0007669"/>
    <property type="project" value="InterPro"/>
</dbReference>
<dbReference type="PANTHER" id="PTHR28208">
    <property type="entry name" value="PHOSPHATIDATE PHOSPHATASE APP1"/>
    <property type="match status" value="1"/>
</dbReference>
<feature type="domain" description="Phosphatidate phosphatase APP1 catalytic" evidence="2">
    <location>
        <begin position="151"/>
        <end position="302"/>
    </location>
</feature>
<keyword evidence="4" id="KW-1185">Reference proteome</keyword>
<dbReference type="PANTHER" id="PTHR28208:SF3">
    <property type="entry name" value="PHOSPHATIDATE PHOSPHATASE APP1"/>
    <property type="match status" value="1"/>
</dbReference>
<organism evidence="3 4">
    <name type="scientific">Georgenia satyanarayanai</name>
    <dbReference type="NCBI Taxonomy" id="860221"/>
    <lineage>
        <taxon>Bacteria</taxon>
        <taxon>Bacillati</taxon>
        <taxon>Actinomycetota</taxon>
        <taxon>Actinomycetes</taxon>
        <taxon>Micrococcales</taxon>
        <taxon>Bogoriellaceae</taxon>
        <taxon>Georgenia</taxon>
    </lineage>
</organism>
<dbReference type="EMBL" id="UETB01000013">
    <property type="protein sequence ID" value="SSA45436.1"/>
    <property type="molecule type" value="Genomic_DNA"/>
</dbReference>
<dbReference type="Pfam" id="PF09949">
    <property type="entry name" value="APP1_cat"/>
    <property type="match status" value="1"/>
</dbReference>
<name>A0A2Y9AN02_9MICO</name>
<feature type="region of interest" description="Disordered" evidence="1">
    <location>
        <begin position="307"/>
        <end position="329"/>
    </location>
</feature>